<dbReference type="InterPro" id="IPR013325">
    <property type="entry name" value="RNA_pol_sigma_r2"/>
</dbReference>
<dbReference type="InterPro" id="IPR014327">
    <property type="entry name" value="RNA_pol_sigma70_bacteroid"/>
</dbReference>
<proteinExistence type="inferred from homology"/>
<dbReference type="PANTHER" id="PTHR43133:SF46">
    <property type="entry name" value="RNA POLYMERASE SIGMA-70 FACTOR ECF SUBFAMILY"/>
    <property type="match status" value="1"/>
</dbReference>
<keyword evidence="8" id="KW-1185">Reference proteome</keyword>
<keyword evidence="2" id="KW-0805">Transcription regulation</keyword>
<keyword evidence="3" id="KW-0731">Sigma factor</keyword>
<dbReference type="EMBL" id="JACWMY010000007">
    <property type="protein sequence ID" value="MBD1365082.1"/>
    <property type="molecule type" value="Genomic_DNA"/>
</dbReference>
<evidence type="ECO:0000256" key="2">
    <source>
        <dbReference type="ARBA" id="ARBA00023015"/>
    </source>
</evidence>
<evidence type="ECO:0000259" key="5">
    <source>
        <dbReference type="Pfam" id="PF04542"/>
    </source>
</evidence>
<dbReference type="Gene3D" id="1.10.1740.10">
    <property type="match status" value="1"/>
</dbReference>
<dbReference type="InterPro" id="IPR013324">
    <property type="entry name" value="RNA_pol_sigma_r3/r4-like"/>
</dbReference>
<evidence type="ECO:0000313" key="7">
    <source>
        <dbReference type="EMBL" id="MBD1365082.1"/>
    </source>
</evidence>
<comment type="caution">
    <text evidence="7">The sequence shown here is derived from an EMBL/GenBank/DDBJ whole genome shotgun (WGS) entry which is preliminary data.</text>
</comment>
<dbReference type="Proteomes" id="UP000606600">
    <property type="component" value="Unassembled WGS sequence"/>
</dbReference>
<gene>
    <name evidence="7" type="ORF">IDJ77_14770</name>
</gene>
<dbReference type="SUPFAM" id="SSF88659">
    <property type="entry name" value="Sigma3 and sigma4 domains of RNA polymerase sigma factors"/>
    <property type="match status" value="1"/>
</dbReference>
<feature type="domain" description="RNA polymerase sigma factor 70 region 4 type 2" evidence="6">
    <location>
        <begin position="122"/>
        <end position="172"/>
    </location>
</feature>
<dbReference type="InterPro" id="IPR007627">
    <property type="entry name" value="RNA_pol_sigma70_r2"/>
</dbReference>
<dbReference type="Pfam" id="PF08281">
    <property type="entry name" value="Sigma70_r4_2"/>
    <property type="match status" value="1"/>
</dbReference>
<name>A0ABR7WS08_9SPHI</name>
<organism evidence="7 8">
    <name type="scientific">Mucilaginibacter pankratovii</name>
    <dbReference type="NCBI Taxonomy" id="2772110"/>
    <lineage>
        <taxon>Bacteria</taxon>
        <taxon>Pseudomonadati</taxon>
        <taxon>Bacteroidota</taxon>
        <taxon>Sphingobacteriia</taxon>
        <taxon>Sphingobacteriales</taxon>
        <taxon>Sphingobacteriaceae</taxon>
        <taxon>Mucilaginibacter</taxon>
    </lineage>
</organism>
<dbReference type="Gene3D" id="1.10.10.10">
    <property type="entry name" value="Winged helix-like DNA-binding domain superfamily/Winged helix DNA-binding domain"/>
    <property type="match status" value="1"/>
</dbReference>
<feature type="domain" description="RNA polymerase sigma-70 region 2" evidence="5">
    <location>
        <begin position="26"/>
        <end position="91"/>
    </location>
</feature>
<dbReference type="InterPro" id="IPR039425">
    <property type="entry name" value="RNA_pol_sigma-70-like"/>
</dbReference>
<evidence type="ECO:0000256" key="4">
    <source>
        <dbReference type="ARBA" id="ARBA00023163"/>
    </source>
</evidence>
<evidence type="ECO:0000259" key="6">
    <source>
        <dbReference type="Pfam" id="PF08281"/>
    </source>
</evidence>
<dbReference type="NCBIfam" id="TIGR02985">
    <property type="entry name" value="Sig70_bacteroi1"/>
    <property type="match status" value="1"/>
</dbReference>
<dbReference type="RefSeq" id="WP_191189743.1">
    <property type="nucleotide sequence ID" value="NZ_JACWMY010000007.1"/>
</dbReference>
<evidence type="ECO:0000256" key="1">
    <source>
        <dbReference type="ARBA" id="ARBA00010641"/>
    </source>
</evidence>
<dbReference type="InterPro" id="IPR014284">
    <property type="entry name" value="RNA_pol_sigma-70_dom"/>
</dbReference>
<evidence type="ECO:0000313" key="8">
    <source>
        <dbReference type="Proteomes" id="UP000606600"/>
    </source>
</evidence>
<sequence length="193" mass="22030">MLETELKYLLNDIAASNSRASFKRVYLYYYDKLFWLAKSYVKADELAEEVTNDVFMNLWTQRARLPEINNFSYYCYTAIKNKSLTSLSKKQPGKVCLDDMKTEIADTATTDDRLNCADLSRVISNAVNKLSDQCKVVFKLVKEDGLKYREVADLLDISVKTVEYHMGNALKQVAQAIARAQKPAMAIVQRAEV</sequence>
<dbReference type="PANTHER" id="PTHR43133">
    <property type="entry name" value="RNA POLYMERASE ECF-TYPE SIGMA FACTO"/>
    <property type="match status" value="1"/>
</dbReference>
<dbReference type="NCBIfam" id="TIGR02937">
    <property type="entry name" value="sigma70-ECF"/>
    <property type="match status" value="1"/>
</dbReference>
<comment type="similarity">
    <text evidence="1">Belongs to the sigma-70 factor family. ECF subfamily.</text>
</comment>
<dbReference type="InterPro" id="IPR036388">
    <property type="entry name" value="WH-like_DNA-bd_sf"/>
</dbReference>
<dbReference type="InterPro" id="IPR013249">
    <property type="entry name" value="RNA_pol_sigma70_r4_t2"/>
</dbReference>
<dbReference type="SUPFAM" id="SSF88946">
    <property type="entry name" value="Sigma2 domain of RNA polymerase sigma factors"/>
    <property type="match status" value="1"/>
</dbReference>
<keyword evidence="4" id="KW-0804">Transcription</keyword>
<evidence type="ECO:0000256" key="3">
    <source>
        <dbReference type="ARBA" id="ARBA00023082"/>
    </source>
</evidence>
<reference evidence="7 8" key="1">
    <citation type="submission" date="2020-09" db="EMBL/GenBank/DDBJ databases">
        <title>Novel species of Mucilaginibacter isolated from a glacier on the Tibetan Plateau.</title>
        <authorList>
            <person name="Liu Q."/>
            <person name="Xin Y.-H."/>
        </authorList>
    </citation>
    <scope>NUCLEOTIDE SEQUENCE [LARGE SCALE GENOMIC DNA]</scope>
    <source>
        <strain evidence="7 8">ZT4R22</strain>
    </source>
</reference>
<protein>
    <submittedName>
        <fullName evidence="7">RNA polymerase sigma-70 factor</fullName>
    </submittedName>
</protein>
<accession>A0ABR7WS08</accession>
<dbReference type="Pfam" id="PF04542">
    <property type="entry name" value="Sigma70_r2"/>
    <property type="match status" value="1"/>
</dbReference>